<name>A0A7Y3T0F6_9CLOT</name>
<dbReference type="EMBL" id="JABEYB010000032">
    <property type="protein sequence ID" value="NNU78726.1"/>
    <property type="molecule type" value="Genomic_DNA"/>
</dbReference>
<sequence>MKTVEPIRDLKTIRSMRSYLRDQSLRNELLFILGINVGLRISDILKLTFDDVLNFKTMSAKEYVIITEKKTSKTKKFYIGTIVSKLIEGYAATLEEVLPHMYVFCSKKSENKPISRQHAWYILNNAAEMIGIVERDHSGKIISGEIGTHTMRKTFGYHAYTNGTTIELLMDIFNHSSKTQTLRYIGITEDQKKDVYMSSNLG</sequence>
<dbReference type="InterPro" id="IPR011010">
    <property type="entry name" value="DNA_brk_join_enz"/>
</dbReference>
<dbReference type="InterPro" id="IPR002104">
    <property type="entry name" value="Integrase_catalytic"/>
</dbReference>
<dbReference type="RefSeq" id="WP_171299257.1">
    <property type="nucleotide sequence ID" value="NZ_CP077617.1"/>
</dbReference>
<dbReference type="Gene3D" id="1.10.443.10">
    <property type="entry name" value="Intergrase catalytic core"/>
    <property type="match status" value="1"/>
</dbReference>
<dbReference type="GeneID" id="83594881"/>
<dbReference type="GO" id="GO:0003677">
    <property type="term" value="F:DNA binding"/>
    <property type="evidence" value="ECO:0007669"/>
    <property type="project" value="InterPro"/>
</dbReference>
<dbReference type="AlphaFoldDB" id="A0A7Y3T0F6"/>
<evidence type="ECO:0000259" key="2">
    <source>
        <dbReference type="PROSITE" id="PS51898"/>
    </source>
</evidence>
<dbReference type="GO" id="GO:0006310">
    <property type="term" value="P:DNA recombination"/>
    <property type="evidence" value="ECO:0007669"/>
    <property type="project" value="UniProtKB-KW"/>
</dbReference>
<dbReference type="InterPro" id="IPR013762">
    <property type="entry name" value="Integrase-like_cat_sf"/>
</dbReference>
<organism evidence="3 4">
    <name type="scientific">Clostridium estertheticum</name>
    <dbReference type="NCBI Taxonomy" id="238834"/>
    <lineage>
        <taxon>Bacteria</taxon>
        <taxon>Bacillati</taxon>
        <taxon>Bacillota</taxon>
        <taxon>Clostridia</taxon>
        <taxon>Eubacteriales</taxon>
        <taxon>Clostridiaceae</taxon>
        <taxon>Clostridium</taxon>
    </lineage>
</organism>
<gene>
    <name evidence="3" type="ORF">HLQ16_22840</name>
</gene>
<dbReference type="PROSITE" id="PS51898">
    <property type="entry name" value="TYR_RECOMBINASE"/>
    <property type="match status" value="1"/>
</dbReference>
<feature type="domain" description="Tyr recombinase" evidence="2">
    <location>
        <begin position="1"/>
        <end position="197"/>
    </location>
</feature>
<keyword evidence="1" id="KW-0233">DNA recombination</keyword>
<dbReference type="PANTHER" id="PTHR30349:SF82">
    <property type="entry name" value="INTEGRASE_RECOMBINASE YOEC-RELATED"/>
    <property type="match status" value="1"/>
</dbReference>
<dbReference type="Proteomes" id="UP000531659">
    <property type="component" value="Unassembled WGS sequence"/>
</dbReference>
<proteinExistence type="predicted"/>
<protein>
    <submittedName>
        <fullName evidence="3">Tyrosine-type recombinase/integrase</fullName>
    </submittedName>
</protein>
<evidence type="ECO:0000313" key="3">
    <source>
        <dbReference type="EMBL" id="NNU78726.1"/>
    </source>
</evidence>
<accession>A0A7Y3T0F6</accession>
<dbReference type="InterPro" id="IPR050090">
    <property type="entry name" value="Tyrosine_recombinase_XerCD"/>
</dbReference>
<dbReference type="SUPFAM" id="SSF56349">
    <property type="entry name" value="DNA breaking-rejoining enzymes"/>
    <property type="match status" value="1"/>
</dbReference>
<evidence type="ECO:0000256" key="1">
    <source>
        <dbReference type="ARBA" id="ARBA00023172"/>
    </source>
</evidence>
<dbReference type="PANTHER" id="PTHR30349">
    <property type="entry name" value="PHAGE INTEGRASE-RELATED"/>
    <property type="match status" value="1"/>
</dbReference>
<dbReference type="GO" id="GO:0015074">
    <property type="term" value="P:DNA integration"/>
    <property type="evidence" value="ECO:0007669"/>
    <property type="project" value="InterPro"/>
</dbReference>
<evidence type="ECO:0000313" key="4">
    <source>
        <dbReference type="Proteomes" id="UP000531659"/>
    </source>
</evidence>
<comment type="caution">
    <text evidence="3">The sequence shown here is derived from an EMBL/GenBank/DDBJ whole genome shotgun (WGS) entry which is preliminary data.</text>
</comment>
<dbReference type="Pfam" id="PF00589">
    <property type="entry name" value="Phage_integrase"/>
    <property type="match status" value="1"/>
</dbReference>
<reference evidence="3 4" key="1">
    <citation type="submission" date="2020-05" db="EMBL/GenBank/DDBJ databases">
        <title>Complete genome of Clostridium estertheticum subspecies estertheticum, isolated from Vacuum packed lamb meat from New Zealand imported to Switzerland.</title>
        <authorList>
            <person name="Wambui J."/>
            <person name="Stevens M.J.A."/>
            <person name="Stephan R."/>
        </authorList>
    </citation>
    <scope>NUCLEOTIDE SEQUENCE [LARGE SCALE GENOMIC DNA]</scope>
    <source>
        <strain evidence="3 4">CEST001</strain>
    </source>
</reference>